<dbReference type="EC" id="1.1.1.169" evidence="3 10"/>
<evidence type="ECO:0000256" key="9">
    <source>
        <dbReference type="ARBA" id="ARBA00048793"/>
    </source>
</evidence>
<evidence type="ECO:0000256" key="7">
    <source>
        <dbReference type="ARBA" id="ARBA00023002"/>
    </source>
</evidence>
<dbReference type="SUPFAM" id="SSF48179">
    <property type="entry name" value="6-phosphogluconate dehydrogenase C-terminal domain-like"/>
    <property type="match status" value="1"/>
</dbReference>
<dbReference type="InterPro" id="IPR003710">
    <property type="entry name" value="ApbA"/>
</dbReference>
<evidence type="ECO:0000256" key="8">
    <source>
        <dbReference type="ARBA" id="ARBA00032024"/>
    </source>
</evidence>
<evidence type="ECO:0000256" key="5">
    <source>
        <dbReference type="ARBA" id="ARBA00022655"/>
    </source>
</evidence>
<dbReference type="InterPro" id="IPR036291">
    <property type="entry name" value="NAD(P)-bd_dom_sf"/>
</dbReference>
<feature type="domain" description="Ketopantoate reductase N-terminal" evidence="11">
    <location>
        <begin position="3"/>
        <end position="152"/>
    </location>
</feature>
<evidence type="ECO:0000256" key="6">
    <source>
        <dbReference type="ARBA" id="ARBA00022857"/>
    </source>
</evidence>
<proteinExistence type="inferred from homology"/>
<dbReference type="GO" id="GO:0005737">
    <property type="term" value="C:cytoplasm"/>
    <property type="evidence" value="ECO:0007669"/>
    <property type="project" value="TreeGrafter"/>
</dbReference>
<keyword evidence="14" id="KW-1185">Reference proteome</keyword>
<evidence type="ECO:0000256" key="10">
    <source>
        <dbReference type="RuleBase" id="RU362068"/>
    </source>
</evidence>
<evidence type="ECO:0000313" key="14">
    <source>
        <dbReference type="Proteomes" id="UP000184514"/>
    </source>
</evidence>
<dbReference type="GO" id="GO:0008677">
    <property type="term" value="F:2-dehydropantoate 2-reductase activity"/>
    <property type="evidence" value="ECO:0007669"/>
    <property type="project" value="UniProtKB-EC"/>
</dbReference>
<dbReference type="InterPro" id="IPR013328">
    <property type="entry name" value="6PGD_dom2"/>
</dbReference>
<dbReference type="InterPro" id="IPR013752">
    <property type="entry name" value="KPA_reductase"/>
</dbReference>
<dbReference type="GO" id="GO:0015940">
    <property type="term" value="P:pantothenate biosynthetic process"/>
    <property type="evidence" value="ECO:0007669"/>
    <property type="project" value="UniProtKB-UniPathway"/>
</dbReference>
<comment type="pathway">
    <text evidence="1 10">Cofactor biosynthesis; (R)-pantothenate biosynthesis; (R)-pantoate from 3-methyl-2-oxobutanoate: step 2/2.</text>
</comment>
<dbReference type="AlphaFoldDB" id="A0A1L9NUK1"/>
<accession>A0A1L9NUK1</accession>
<dbReference type="InterPro" id="IPR051402">
    <property type="entry name" value="KPR-Related"/>
</dbReference>
<dbReference type="Proteomes" id="UP000184514">
    <property type="component" value="Unassembled WGS sequence"/>
</dbReference>
<dbReference type="SUPFAM" id="SSF51735">
    <property type="entry name" value="NAD(P)-binding Rossmann-fold domains"/>
    <property type="match status" value="1"/>
</dbReference>
<dbReference type="Gene3D" id="3.40.50.720">
    <property type="entry name" value="NAD(P)-binding Rossmann-like Domain"/>
    <property type="match status" value="1"/>
</dbReference>
<dbReference type="OrthoDB" id="9793586at2"/>
<evidence type="ECO:0000256" key="2">
    <source>
        <dbReference type="ARBA" id="ARBA00007870"/>
    </source>
</evidence>
<evidence type="ECO:0000259" key="12">
    <source>
        <dbReference type="Pfam" id="PF08546"/>
    </source>
</evidence>
<evidence type="ECO:0000256" key="3">
    <source>
        <dbReference type="ARBA" id="ARBA00013014"/>
    </source>
</evidence>
<reference evidence="13 14" key="1">
    <citation type="submission" date="2016-10" db="EMBL/GenBank/DDBJ databases">
        <title>Genome sequence of Planktotalea frisia SH6-1.</title>
        <authorList>
            <person name="Poehlein A."/>
            <person name="Bakenhus I."/>
            <person name="Voget S."/>
            <person name="Brinkhoff T."/>
            <person name="Simon M."/>
        </authorList>
    </citation>
    <scope>NUCLEOTIDE SEQUENCE [LARGE SCALE GENOMIC DNA]</scope>
    <source>
        <strain evidence="13 14">SH6-1</strain>
    </source>
</reference>
<comment type="caution">
    <text evidence="13">The sequence shown here is derived from an EMBL/GenBank/DDBJ whole genome shotgun (WGS) entry which is preliminary data.</text>
</comment>
<organism evidence="13 14">
    <name type="scientific">Planktotalea frisia</name>
    <dbReference type="NCBI Taxonomy" id="696762"/>
    <lineage>
        <taxon>Bacteria</taxon>
        <taxon>Pseudomonadati</taxon>
        <taxon>Pseudomonadota</taxon>
        <taxon>Alphaproteobacteria</taxon>
        <taxon>Rhodobacterales</taxon>
        <taxon>Paracoccaceae</taxon>
        <taxon>Planktotalea</taxon>
    </lineage>
</organism>
<dbReference type="Gene3D" id="1.10.1040.10">
    <property type="entry name" value="N-(1-d-carboxylethyl)-l-norvaline Dehydrogenase, domain 2"/>
    <property type="match status" value="1"/>
</dbReference>
<evidence type="ECO:0000259" key="11">
    <source>
        <dbReference type="Pfam" id="PF02558"/>
    </source>
</evidence>
<dbReference type="Pfam" id="PF08546">
    <property type="entry name" value="ApbA_C"/>
    <property type="match status" value="1"/>
</dbReference>
<dbReference type="InterPro" id="IPR013332">
    <property type="entry name" value="KPR_N"/>
</dbReference>
<dbReference type="STRING" id="696762.PFRI_28730"/>
<dbReference type="PANTHER" id="PTHR21708">
    <property type="entry name" value="PROBABLE 2-DEHYDROPANTOATE 2-REDUCTASE"/>
    <property type="match status" value="1"/>
</dbReference>
<dbReference type="PANTHER" id="PTHR21708:SF26">
    <property type="entry name" value="2-DEHYDROPANTOATE 2-REDUCTASE"/>
    <property type="match status" value="1"/>
</dbReference>
<keyword evidence="7 10" id="KW-0560">Oxidoreductase</keyword>
<keyword evidence="5 10" id="KW-0566">Pantothenate biosynthesis</keyword>
<dbReference type="InterPro" id="IPR008927">
    <property type="entry name" value="6-PGluconate_DH-like_C_sf"/>
</dbReference>
<sequence>MKIAVIGAGAMGSIYAALLADAGHEVWAVDTWGAHVDAINAKGLRVEGASGDRTVTSVRATTNIADVGVCDLCILATKASGVGTAAQAAAPVIGPDAMVLTIQNGLGAGERIAQHMPTDNVLLGVADGFGASMKSPGHAHHNSMKLIRIGEMGGGVTDRLKRVEAVWQEAGFNAKAFENITQLIWEKFLCNVTFSAPCTTFNVKVGELMDHPDQWQIAIGAMLEAYTIAQAKGVPLSFDDPVAYVTAFGAGMPKARPSMLLDHMAGRVSELDAINGIVPIMGRELAISTPYNNTLTAILRQREAAFEKKTL</sequence>
<evidence type="ECO:0000256" key="1">
    <source>
        <dbReference type="ARBA" id="ARBA00004994"/>
    </source>
</evidence>
<dbReference type="Pfam" id="PF02558">
    <property type="entry name" value="ApbA"/>
    <property type="match status" value="1"/>
</dbReference>
<gene>
    <name evidence="13" type="primary">panE</name>
    <name evidence="13" type="ORF">PFRI_28730</name>
</gene>
<dbReference type="EMBL" id="MLCB01000161">
    <property type="protein sequence ID" value="OJI92929.1"/>
    <property type="molecule type" value="Genomic_DNA"/>
</dbReference>
<comment type="catalytic activity">
    <reaction evidence="9 10">
        <text>(R)-pantoate + NADP(+) = 2-dehydropantoate + NADPH + H(+)</text>
        <dbReference type="Rhea" id="RHEA:16233"/>
        <dbReference type="ChEBI" id="CHEBI:11561"/>
        <dbReference type="ChEBI" id="CHEBI:15378"/>
        <dbReference type="ChEBI" id="CHEBI:15980"/>
        <dbReference type="ChEBI" id="CHEBI:57783"/>
        <dbReference type="ChEBI" id="CHEBI:58349"/>
        <dbReference type="EC" id="1.1.1.169"/>
    </reaction>
</comment>
<comment type="function">
    <text evidence="10">Catalyzes the NADPH-dependent reduction of ketopantoate into pantoic acid.</text>
</comment>
<name>A0A1L9NUK1_9RHOB</name>
<dbReference type="NCBIfam" id="TIGR00745">
    <property type="entry name" value="apbA_panE"/>
    <property type="match status" value="1"/>
</dbReference>
<evidence type="ECO:0000256" key="4">
    <source>
        <dbReference type="ARBA" id="ARBA00019465"/>
    </source>
</evidence>
<dbReference type="UniPathway" id="UPA00028">
    <property type="reaction ID" value="UER00004"/>
</dbReference>
<keyword evidence="6 10" id="KW-0521">NADP</keyword>
<evidence type="ECO:0000313" key="13">
    <source>
        <dbReference type="EMBL" id="OJI92929.1"/>
    </source>
</evidence>
<comment type="similarity">
    <text evidence="2 10">Belongs to the ketopantoate reductase family.</text>
</comment>
<dbReference type="RefSeq" id="WP_072631401.1">
    <property type="nucleotide sequence ID" value="NZ_MLCB01000161.1"/>
</dbReference>
<protein>
    <recommendedName>
        <fullName evidence="4 10">2-dehydropantoate 2-reductase</fullName>
        <ecNumber evidence="3 10">1.1.1.169</ecNumber>
    </recommendedName>
    <alternativeName>
        <fullName evidence="8 10">Ketopantoate reductase</fullName>
    </alternativeName>
</protein>
<feature type="domain" description="Ketopantoate reductase C-terminal" evidence="12">
    <location>
        <begin position="179"/>
        <end position="303"/>
    </location>
</feature>